<dbReference type="EMBL" id="CAJFCJ010000012">
    <property type="protein sequence ID" value="CAD5120584.1"/>
    <property type="molecule type" value="Genomic_DNA"/>
</dbReference>
<evidence type="ECO:0000256" key="1">
    <source>
        <dbReference type="ARBA" id="ARBA00006315"/>
    </source>
</evidence>
<name>A0A7I8VWI7_9ANNE</name>
<gene>
    <name evidence="2" type="ORF">DGYR_LOCUS8663</name>
</gene>
<dbReference type="InterPro" id="IPR002737">
    <property type="entry name" value="MEMO1_fam"/>
</dbReference>
<dbReference type="HAMAP" id="MF_00055">
    <property type="entry name" value="MEMO1"/>
    <property type="match status" value="1"/>
</dbReference>
<dbReference type="PANTHER" id="PTHR11060:SF0">
    <property type="entry name" value="PROTEIN MEMO1"/>
    <property type="match status" value="1"/>
</dbReference>
<proteinExistence type="inferred from homology"/>
<dbReference type="Pfam" id="PF01875">
    <property type="entry name" value="Memo"/>
    <property type="match status" value="1"/>
</dbReference>
<dbReference type="Proteomes" id="UP000549394">
    <property type="component" value="Unassembled WGS sequence"/>
</dbReference>
<evidence type="ECO:0000313" key="2">
    <source>
        <dbReference type="EMBL" id="CAD5120584.1"/>
    </source>
</evidence>
<accession>A0A7I8VWI7</accession>
<dbReference type="PANTHER" id="PTHR11060">
    <property type="entry name" value="PROTEIN MEMO1"/>
    <property type="match status" value="1"/>
</dbReference>
<dbReference type="CDD" id="cd07361">
    <property type="entry name" value="MEMO_like"/>
    <property type="match status" value="1"/>
</dbReference>
<organism evidence="2 3">
    <name type="scientific">Dimorphilus gyrociliatus</name>
    <dbReference type="NCBI Taxonomy" id="2664684"/>
    <lineage>
        <taxon>Eukaryota</taxon>
        <taxon>Metazoa</taxon>
        <taxon>Spiralia</taxon>
        <taxon>Lophotrochozoa</taxon>
        <taxon>Annelida</taxon>
        <taxon>Polychaeta</taxon>
        <taxon>Polychaeta incertae sedis</taxon>
        <taxon>Dinophilidae</taxon>
        <taxon>Dimorphilus</taxon>
    </lineage>
</organism>
<protein>
    <submittedName>
        <fullName evidence="2">DgyrCDS9147</fullName>
    </submittedName>
</protein>
<comment type="similarity">
    <text evidence="1">Belongs to the MEMO1 family.</text>
</comment>
<dbReference type="NCBIfam" id="TIGR04336">
    <property type="entry name" value="AmmeMemoSam_B"/>
    <property type="match status" value="1"/>
</dbReference>
<dbReference type="AlphaFoldDB" id="A0A7I8VWI7"/>
<keyword evidence="3" id="KW-1185">Reference proteome</keyword>
<evidence type="ECO:0000313" key="3">
    <source>
        <dbReference type="Proteomes" id="UP000549394"/>
    </source>
</evidence>
<dbReference type="Gene3D" id="3.40.830.10">
    <property type="entry name" value="LigB-like"/>
    <property type="match status" value="1"/>
</dbReference>
<reference evidence="2 3" key="1">
    <citation type="submission" date="2020-08" db="EMBL/GenBank/DDBJ databases">
        <authorList>
            <person name="Hejnol A."/>
        </authorList>
    </citation>
    <scope>NUCLEOTIDE SEQUENCE [LARGE SCALE GENOMIC DNA]</scope>
</reference>
<dbReference type="OrthoDB" id="417112at2759"/>
<comment type="caution">
    <text evidence="2">The sequence shown here is derived from an EMBL/GenBank/DDBJ whole genome shotgun (WGS) entry which is preliminary data.</text>
</comment>
<sequence>MSRTRRASHAGSWYSNNRDELNNQLGDWLSKAGKVHHPARAIIAPHAGYYYCGACGAHAYKQVNPEKIKRIFILGPSHHVRLLGCALSSAQYYQTPLYNLDIDLDMNDELLATGKFERMSQDTDEDEHSLEMHLPYIAKVMSAKQGKFKIVPVLVGSLSTQKEKEYGELFANYLADPENFFVISSDFCHWGDRFNYKHYDKSKGEIWQSIEALDRTAMDLIEKLDPPAFSDYLKKYNNTICGRHPIGILLNSVYALGQVNGHELSLKFTKYAQSSQCRNMKDSSVSYASASLTITSHP</sequence>